<proteinExistence type="inferred from homology"/>
<dbReference type="GO" id="GO:0015920">
    <property type="term" value="P:lipopolysaccharide transport"/>
    <property type="evidence" value="ECO:0007669"/>
    <property type="project" value="InterPro"/>
</dbReference>
<dbReference type="GO" id="GO:0043165">
    <property type="term" value="P:Gram-negative-bacterium-type cell outer membrane assembly"/>
    <property type="evidence" value="ECO:0007669"/>
    <property type="project" value="UniProtKB-UniRule"/>
</dbReference>
<evidence type="ECO:0000256" key="2">
    <source>
        <dbReference type="ARBA" id="ARBA00023136"/>
    </source>
</evidence>
<feature type="region of interest" description="Disordered" evidence="5">
    <location>
        <begin position="35"/>
        <end position="54"/>
    </location>
</feature>
<accession>A0A285R096</accession>
<keyword evidence="3 4" id="KW-0998">Cell outer membrane</keyword>
<feature type="chain" id="PRO_5013415913" description="LPS-assembly protein LptD" evidence="4">
    <location>
        <begin position="31"/>
        <end position="755"/>
    </location>
</feature>
<feature type="domain" description="Organic solvent tolerance-like N-terminal" evidence="6">
    <location>
        <begin position="59"/>
        <end position="129"/>
    </location>
</feature>
<dbReference type="InterPro" id="IPR020889">
    <property type="entry name" value="LipoPS_assembly_LptD"/>
</dbReference>
<evidence type="ECO:0000313" key="9">
    <source>
        <dbReference type="Proteomes" id="UP000219494"/>
    </source>
</evidence>
<dbReference type="InterPro" id="IPR007543">
    <property type="entry name" value="LptD_C"/>
</dbReference>
<evidence type="ECO:0000313" key="8">
    <source>
        <dbReference type="EMBL" id="SOB87543.1"/>
    </source>
</evidence>
<keyword evidence="9" id="KW-1185">Reference proteome</keyword>
<dbReference type="Pfam" id="PF04453">
    <property type="entry name" value="LptD"/>
    <property type="match status" value="1"/>
</dbReference>
<dbReference type="Proteomes" id="UP000219494">
    <property type="component" value="Unassembled WGS sequence"/>
</dbReference>
<comment type="similarity">
    <text evidence="4">Belongs to the LptD family.</text>
</comment>
<dbReference type="PANTHER" id="PTHR30189">
    <property type="entry name" value="LPS-ASSEMBLY PROTEIN"/>
    <property type="match status" value="1"/>
</dbReference>
<dbReference type="AlphaFoldDB" id="A0A285R096"/>
<dbReference type="InterPro" id="IPR050218">
    <property type="entry name" value="LptD"/>
</dbReference>
<dbReference type="Gene3D" id="2.60.450.10">
    <property type="entry name" value="Lipopolysaccharide (LPS) transport protein A like domain"/>
    <property type="match status" value="1"/>
</dbReference>
<dbReference type="EMBL" id="OBMI01000003">
    <property type="protein sequence ID" value="SOB87543.1"/>
    <property type="molecule type" value="Genomic_DNA"/>
</dbReference>
<reference evidence="8 9" key="1">
    <citation type="submission" date="2017-07" db="EMBL/GenBank/DDBJ databases">
        <authorList>
            <person name="Sun Z.S."/>
            <person name="Albrecht U."/>
            <person name="Echele G."/>
            <person name="Lee C.C."/>
        </authorList>
    </citation>
    <scope>NUCLEOTIDE SEQUENCE [LARGE SCALE GENOMIC DNA]</scope>
    <source>
        <strain evidence="8 9">CGMCC 1.12672</strain>
    </source>
</reference>
<name>A0A285R096_9SPHN</name>
<evidence type="ECO:0000259" key="7">
    <source>
        <dbReference type="Pfam" id="PF04453"/>
    </source>
</evidence>
<dbReference type="PANTHER" id="PTHR30189:SF1">
    <property type="entry name" value="LPS-ASSEMBLY PROTEIN LPTD"/>
    <property type="match status" value="1"/>
</dbReference>
<evidence type="ECO:0000256" key="3">
    <source>
        <dbReference type="ARBA" id="ARBA00023237"/>
    </source>
</evidence>
<dbReference type="GO" id="GO:0009279">
    <property type="term" value="C:cell outer membrane"/>
    <property type="evidence" value="ECO:0007669"/>
    <property type="project" value="UniProtKB-SubCell"/>
</dbReference>
<organism evidence="8 9">
    <name type="scientific">Sphingomonas guangdongensis</name>
    <dbReference type="NCBI Taxonomy" id="1141890"/>
    <lineage>
        <taxon>Bacteria</taxon>
        <taxon>Pseudomonadati</taxon>
        <taxon>Pseudomonadota</taxon>
        <taxon>Alphaproteobacteria</taxon>
        <taxon>Sphingomonadales</taxon>
        <taxon>Sphingomonadaceae</taxon>
        <taxon>Sphingomonas</taxon>
    </lineage>
</organism>
<comment type="caution">
    <text evidence="4">Lacks conserved residue(s) required for the propagation of feature annotation.</text>
</comment>
<keyword evidence="1 4" id="KW-0732">Signal</keyword>
<evidence type="ECO:0000259" key="6">
    <source>
        <dbReference type="Pfam" id="PF03968"/>
    </source>
</evidence>
<evidence type="ECO:0000256" key="5">
    <source>
        <dbReference type="SAM" id="MobiDB-lite"/>
    </source>
</evidence>
<dbReference type="Pfam" id="PF03968">
    <property type="entry name" value="LptD_N"/>
    <property type="match status" value="1"/>
</dbReference>
<comment type="subcellular location">
    <subcellularLocation>
        <location evidence="4">Cell outer membrane</location>
    </subcellularLocation>
</comment>
<feature type="domain" description="LptD C-terminal" evidence="7">
    <location>
        <begin position="315"/>
        <end position="682"/>
    </location>
</feature>
<sequence length="755" mass="83595" precursor="true">METLAAVTRNAFLPIGALAVVLATAHPAAAQDLQDRAVTPPPPVTEAPPASGDDQIQFSADTLEYQTDADVVTATGDVRLARGGERLRADTVTWNRKTGQVVADGDIAVTNPQGDTAYGDRIELTDSLRDGLIENMLVVLDGGSRIAARRGTRNDGGVITVEDAAYTACSVTTAEGCPKEPSWKVTAVRVVYDPAAERIRYSGARLSVFGLPTIPLPSFSHPIGGNSASGLLAPEIRIDRVNGLEVGLPYLIRFAPNRDLTVTPRIYSDTLPLIQLEYRELNRLGAFRATGYGTYSRRSDDLGVTGTPETTENAFRGYLDSAGRFQLSPRWSISESIRVSTDRTFLRRYDISRDDRLRSTVRAERIGTDSYLSITGWSVQTLRVNDRQGLQPIALPEIDYRQRFGDGIVGGRFELQLNSLALTRTDGQDTQRAFAALRWDLRRLTRWGQEVTFTAYARGDAYNANDVLSTAVASYRGDEGFSARAIGAVAVDVRWPFIGQAFGGTQRITPRLQVVAAPKVSNLAIPNEDARAVDLEDSNLFALNRFPGYDRFEDSMRVTYGLDYALDLPGIAIDAVVGQSYRLSKRPTILPDGTGLSDRFSDYVGRTSIRYRDFVSLTHRFRLDKDGFAVRRNEVDATIGSRSTYLLLGYLRLNRDITQLTEDLQDREEARIGGRVQFRRFWSVFGSATVDLTDREEDPLSVADGYEPLRHRLGVAYEDDCLKLGLTWRRDYRTTGDAQRGNSYLLTLSFKNLGR</sequence>
<gene>
    <name evidence="4" type="primary">lptD</name>
    <name evidence="8" type="ORF">SAMN06297144_2675</name>
</gene>
<comment type="subunit">
    <text evidence="4">Component of the lipopolysaccharide transport and assembly complex.</text>
</comment>
<dbReference type="GO" id="GO:1990351">
    <property type="term" value="C:transporter complex"/>
    <property type="evidence" value="ECO:0007669"/>
    <property type="project" value="TreeGrafter"/>
</dbReference>
<feature type="signal peptide" evidence="4">
    <location>
        <begin position="1"/>
        <end position="30"/>
    </location>
</feature>
<evidence type="ECO:0000256" key="1">
    <source>
        <dbReference type="ARBA" id="ARBA00022729"/>
    </source>
</evidence>
<comment type="function">
    <text evidence="4">Involved in the assembly of lipopolysaccharide (LPS) at the surface of the outer membrane.</text>
</comment>
<keyword evidence="2 4" id="KW-0472">Membrane</keyword>
<dbReference type="InterPro" id="IPR005653">
    <property type="entry name" value="OstA-like_N"/>
</dbReference>
<protein>
    <recommendedName>
        <fullName evidence="4">LPS-assembly protein LptD</fullName>
    </recommendedName>
</protein>
<evidence type="ECO:0000256" key="4">
    <source>
        <dbReference type="HAMAP-Rule" id="MF_01411"/>
    </source>
</evidence>
<dbReference type="HAMAP" id="MF_01411">
    <property type="entry name" value="LPS_assembly_LptD"/>
    <property type="match status" value="1"/>
</dbReference>